<gene>
    <name evidence="1" type="ORF">NGRA_0378</name>
</gene>
<sequence>MDLLIIVNEDSDIVYSQGFNQADEIERCRLILLAYGSIDVINDLVHRTRDNYFDCIDSYIKHDISVFIFPSFYKAIFVHSRKKNTKKFLYEVHRIFKTMIINKMIKDFQIAQEFINERIEETYREMF</sequence>
<comment type="caution">
    <text evidence="1">The sequence shown here is derived from an EMBL/GenBank/DDBJ whole genome shotgun (WGS) entry which is preliminary data.</text>
</comment>
<dbReference type="Gene3D" id="3.30.450.70">
    <property type="match status" value="1"/>
</dbReference>
<dbReference type="OrthoDB" id="2191898at2759"/>
<dbReference type="EMBL" id="SBJO01000013">
    <property type="protein sequence ID" value="KAF9764646.1"/>
    <property type="molecule type" value="Genomic_DNA"/>
</dbReference>
<dbReference type="InterPro" id="IPR006722">
    <property type="entry name" value="Sedlin"/>
</dbReference>
<proteinExistence type="predicted"/>
<accession>A0A9P6H1G9</accession>
<dbReference type="Proteomes" id="UP000740883">
    <property type="component" value="Unassembled WGS sequence"/>
</dbReference>
<dbReference type="InterPro" id="IPR011012">
    <property type="entry name" value="Longin-like_dom_sf"/>
</dbReference>
<dbReference type="Pfam" id="PF04628">
    <property type="entry name" value="Sedlin_N"/>
    <property type="match status" value="1"/>
</dbReference>
<dbReference type="AlphaFoldDB" id="A0A9P6H1G9"/>
<keyword evidence="2" id="KW-1185">Reference proteome</keyword>
<organism evidence="1 2">
    <name type="scientific">Nosema granulosis</name>
    <dbReference type="NCBI Taxonomy" id="83296"/>
    <lineage>
        <taxon>Eukaryota</taxon>
        <taxon>Fungi</taxon>
        <taxon>Fungi incertae sedis</taxon>
        <taxon>Microsporidia</taxon>
        <taxon>Nosematidae</taxon>
        <taxon>Nosema</taxon>
    </lineage>
</organism>
<dbReference type="SUPFAM" id="SSF64356">
    <property type="entry name" value="SNARE-like"/>
    <property type="match status" value="1"/>
</dbReference>
<dbReference type="GO" id="GO:0006888">
    <property type="term" value="P:endoplasmic reticulum to Golgi vesicle-mediated transport"/>
    <property type="evidence" value="ECO:0007669"/>
    <property type="project" value="InterPro"/>
</dbReference>
<name>A0A9P6H1G9_9MICR</name>
<reference evidence="1 2" key="1">
    <citation type="journal article" date="2020" name="Genome Biol. Evol.">
        <title>Comparative genomics of strictly vertically transmitted, feminizing microsporidia endosymbionts of amphipod crustaceans.</title>
        <authorList>
            <person name="Cormier A."/>
            <person name="Chebbi M.A."/>
            <person name="Giraud I."/>
            <person name="Wattier R."/>
            <person name="Teixeira M."/>
            <person name="Gilbert C."/>
            <person name="Rigaud T."/>
            <person name="Cordaux R."/>
        </authorList>
    </citation>
    <scope>NUCLEOTIDE SEQUENCE [LARGE SCALE GENOMIC DNA]</scope>
    <source>
        <strain evidence="1 2">Ou3-Ou53</strain>
    </source>
</reference>
<evidence type="ECO:0000313" key="1">
    <source>
        <dbReference type="EMBL" id="KAF9764646.1"/>
    </source>
</evidence>
<protein>
    <submittedName>
        <fullName evidence="1">Uncharacterized protein</fullName>
    </submittedName>
</protein>
<dbReference type="GO" id="GO:0005737">
    <property type="term" value="C:cytoplasm"/>
    <property type="evidence" value="ECO:0007669"/>
    <property type="project" value="GOC"/>
</dbReference>
<evidence type="ECO:0000313" key="2">
    <source>
        <dbReference type="Proteomes" id="UP000740883"/>
    </source>
</evidence>